<comment type="subcellular location">
    <subcellularLocation>
        <location evidence="1">Cytoplasm</location>
        <location evidence="1">Cytosol</location>
    </subcellularLocation>
</comment>
<dbReference type="GO" id="GO:0003743">
    <property type="term" value="F:translation initiation factor activity"/>
    <property type="evidence" value="ECO:0007669"/>
    <property type="project" value="UniProtKB-KW"/>
</dbReference>
<protein>
    <recommendedName>
        <fullName evidence="6">Translation initiation factor eIF2B subunit alpha</fullName>
    </recommendedName>
    <alternativeName>
        <fullName evidence="7">eIF2B GDP-GTP exchange factor subunit alpha</fullName>
    </alternativeName>
</protein>
<dbReference type="InterPro" id="IPR042528">
    <property type="entry name" value="elF-2B_alpha_N"/>
</dbReference>
<dbReference type="InterPro" id="IPR051501">
    <property type="entry name" value="eIF2B_alpha/beta/delta"/>
</dbReference>
<evidence type="ECO:0000256" key="7">
    <source>
        <dbReference type="ARBA" id="ARBA00044236"/>
    </source>
</evidence>
<dbReference type="EMBL" id="CP115613">
    <property type="protein sequence ID" value="WBW74790.1"/>
    <property type="molecule type" value="Genomic_DNA"/>
</dbReference>
<dbReference type="FunFam" id="1.20.120.1070:FF:000002">
    <property type="entry name" value="Translation initiation factor eIF-2B subunit alpha"/>
    <property type="match status" value="1"/>
</dbReference>
<dbReference type="RefSeq" id="XP_056039033.1">
    <property type="nucleotide sequence ID" value="XM_056183601.1"/>
</dbReference>
<evidence type="ECO:0000256" key="6">
    <source>
        <dbReference type="ARBA" id="ARBA00044208"/>
    </source>
</evidence>
<comment type="similarity">
    <text evidence="2 9">Belongs to the eIF-2B alpha/beta/delta subunits family.</text>
</comment>
<dbReference type="GO" id="GO:0005829">
    <property type="term" value="C:cytosol"/>
    <property type="evidence" value="ECO:0007669"/>
    <property type="project" value="UniProtKB-SubCell"/>
</dbReference>
<keyword evidence="11" id="KW-1185">Reference proteome</keyword>
<evidence type="ECO:0000256" key="9">
    <source>
        <dbReference type="RuleBase" id="RU003814"/>
    </source>
</evidence>
<evidence type="ECO:0000313" key="11">
    <source>
        <dbReference type="Proteomes" id="UP001212411"/>
    </source>
</evidence>
<dbReference type="Gene3D" id="3.40.50.10470">
    <property type="entry name" value="Translation initiation factor eif-2b, domain 2"/>
    <property type="match status" value="1"/>
</dbReference>
<accession>A0AAE9WEI6</accession>
<dbReference type="AlphaFoldDB" id="A0AAE9WEI6"/>
<gene>
    <name evidence="10" type="primary">gcn3</name>
    <name evidence="10" type="ORF">SOMG_04824</name>
</gene>
<dbReference type="GO" id="GO:0005085">
    <property type="term" value="F:guanyl-nucleotide exchange factor activity"/>
    <property type="evidence" value="ECO:0007669"/>
    <property type="project" value="TreeGrafter"/>
</dbReference>
<dbReference type="GO" id="GO:0005851">
    <property type="term" value="C:eukaryotic translation initiation factor 2B complex"/>
    <property type="evidence" value="ECO:0007669"/>
    <property type="project" value="TreeGrafter"/>
</dbReference>
<dbReference type="GeneID" id="80878290"/>
<dbReference type="SUPFAM" id="SSF100950">
    <property type="entry name" value="NagB/RpiA/CoA transferase-like"/>
    <property type="match status" value="1"/>
</dbReference>
<dbReference type="InterPro" id="IPR042529">
    <property type="entry name" value="IF_2B-like_C"/>
</dbReference>
<dbReference type="FunFam" id="3.40.50.10470:FF:000045">
    <property type="entry name" value="Translation initiation factor eIF2B alpha subunit"/>
    <property type="match status" value="1"/>
</dbReference>
<dbReference type="KEGG" id="som:SOMG_04824"/>
<organism evidence="10 11">
    <name type="scientific">Schizosaccharomyces osmophilus</name>
    <dbReference type="NCBI Taxonomy" id="2545709"/>
    <lineage>
        <taxon>Eukaryota</taxon>
        <taxon>Fungi</taxon>
        <taxon>Dikarya</taxon>
        <taxon>Ascomycota</taxon>
        <taxon>Taphrinomycotina</taxon>
        <taxon>Schizosaccharomycetes</taxon>
        <taxon>Schizosaccharomycetales</taxon>
        <taxon>Schizosaccharomycetaceae</taxon>
        <taxon>Schizosaccharomyces</taxon>
    </lineage>
</organism>
<sequence length="340" mass="37531">MESKSTGIVRHSQGEFDIVTIYKKFLEDDPEITMPVAAIEALVQLLSRSQAKTISEFMDILQSGSNILKDGVENNISLSAGCDIFQRFVTRSLHDVGDFEQCKRHLVENGKLFIQRARACRQTIANLGYPLIRDGNVILTHGFSRGVAAVLLAAAKRHVRFKVFVTESRPSGSGCLMADTLRKACIPTCMVLDSAVSFTMNRVDLVLVGAEGVVENGGLINQIGTFQLAVFAKHAHKPFYAVAESHKFVRMFPLSQYDIPFSRPILEFDDPSPKTLGPIRDVVPTPSDAIHNELIMNEEQIRNNPTLDVTPPEFVSGLITDLGIIDSKSGVSEELIKLYL</sequence>
<evidence type="ECO:0000313" key="10">
    <source>
        <dbReference type="EMBL" id="WBW74790.1"/>
    </source>
</evidence>
<keyword evidence="5" id="KW-0648">Protein biosynthesis</keyword>
<evidence type="ECO:0000256" key="8">
    <source>
        <dbReference type="ARBA" id="ARBA00046432"/>
    </source>
</evidence>
<evidence type="ECO:0000256" key="1">
    <source>
        <dbReference type="ARBA" id="ARBA00004514"/>
    </source>
</evidence>
<evidence type="ECO:0000256" key="3">
    <source>
        <dbReference type="ARBA" id="ARBA00022490"/>
    </source>
</evidence>
<dbReference type="InterPro" id="IPR037171">
    <property type="entry name" value="NagB/RpiA_transferase-like"/>
</dbReference>
<keyword evidence="3" id="KW-0963">Cytoplasm</keyword>
<reference evidence="10 11" key="1">
    <citation type="journal article" date="2023" name="G3 (Bethesda)">
        <title>A high-quality reference genome for the fission yeast Schizosaccharomyces osmophilus.</title>
        <authorList>
            <person name="Jia G.S."/>
            <person name="Zhang W.C."/>
            <person name="Liang Y."/>
            <person name="Liu X.H."/>
            <person name="Rhind N."/>
            <person name="Pidoux A."/>
            <person name="Brysch-Herzberg M."/>
            <person name="Du L.L."/>
        </authorList>
    </citation>
    <scope>NUCLEOTIDE SEQUENCE [LARGE SCALE GENOMIC DNA]</scope>
    <source>
        <strain evidence="10 11">CBS 15793</strain>
    </source>
</reference>
<dbReference type="Pfam" id="PF01008">
    <property type="entry name" value="IF-2B"/>
    <property type="match status" value="1"/>
</dbReference>
<dbReference type="Gene3D" id="1.20.120.1070">
    <property type="entry name" value="Translation initiation factor eIF-2B, N-terminal domain"/>
    <property type="match status" value="1"/>
</dbReference>
<proteinExistence type="inferred from homology"/>
<dbReference type="PANTHER" id="PTHR45860:SF1">
    <property type="entry name" value="TRANSLATION INITIATION FACTOR EIF-2B SUBUNIT ALPHA"/>
    <property type="match status" value="1"/>
</dbReference>
<evidence type="ECO:0000256" key="4">
    <source>
        <dbReference type="ARBA" id="ARBA00022540"/>
    </source>
</evidence>
<name>A0AAE9WEI6_9SCHI</name>
<dbReference type="InterPro" id="IPR000649">
    <property type="entry name" value="IF-2B-related"/>
</dbReference>
<dbReference type="PANTHER" id="PTHR45860">
    <property type="entry name" value="TRANSLATION INITIATION FACTOR EIF-2B SUBUNIT ALPHA"/>
    <property type="match status" value="1"/>
</dbReference>
<evidence type="ECO:0000256" key="5">
    <source>
        <dbReference type="ARBA" id="ARBA00022917"/>
    </source>
</evidence>
<comment type="subunit">
    <text evidence="8">Component of the translation initiation factor 2B (eIF2B) complex which is a heterodecamer of two sets of five different subunits: alpha, beta, gamma, delta and epsilon. Subunits alpha, beta and delta comprise a regulatory subcomplex and subunits epsilon and gamma comprise a catalytic subcomplex. Within the complex, the hexameric regulatory complex resides at the center, with the two heterodimeric catalytic subcomplexes bound on opposite sides.</text>
</comment>
<keyword evidence="4 10" id="KW-0396">Initiation factor</keyword>
<dbReference type="Proteomes" id="UP001212411">
    <property type="component" value="Chromosome 3"/>
</dbReference>
<evidence type="ECO:0000256" key="2">
    <source>
        <dbReference type="ARBA" id="ARBA00007251"/>
    </source>
</evidence>